<evidence type="ECO:0000313" key="8">
    <source>
        <dbReference type="Proteomes" id="UP001166674"/>
    </source>
</evidence>
<dbReference type="Gene3D" id="2.60.40.10">
    <property type="entry name" value="Immunoglobulins"/>
    <property type="match status" value="3"/>
</dbReference>
<dbReference type="SUPFAM" id="SSF48726">
    <property type="entry name" value="Immunoglobulin"/>
    <property type="match status" value="3"/>
</dbReference>
<dbReference type="InterPro" id="IPR013783">
    <property type="entry name" value="Ig-like_fold"/>
</dbReference>
<dbReference type="Pfam" id="PF13895">
    <property type="entry name" value="Ig_2"/>
    <property type="match status" value="1"/>
</dbReference>
<evidence type="ECO:0000256" key="2">
    <source>
        <dbReference type="ARBA" id="ARBA00023157"/>
    </source>
</evidence>
<keyword evidence="2" id="KW-1015">Disulfide bond</keyword>
<proteinExistence type="predicted"/>
<reference evidence="7" key="1">
    <citation type="submission" date="2020-03" db="EMBL/GenBank/DDBJ databases">
        <title>Studies in the Genomics of Life Span.</title>
        <authorList>
            <person name="Glass D."/>
        </authorList>
    </citation>
    <scope>NUCLEOTIDE SEQUENCE</scope>
    <source>
        <strain evidence="7">SUZIE</strain>
        <tissue evidence="7">Muscle</tissue>
    </source>
</reference>
<comment type="caution">
    <text evidence="7">The sequence shown here is derived from an EMBL/GenBank/DDBJ whole genome shotgun (WGS) entry which is preliminary data.</text>
</comment>
<dbReference type="InterPro" id="IPR007110">
    <property type="entry name" value="Ig-like_dom"/>
</dbReference>
<accession>A0AA41T407</accession>
<dbReference type="Proteomes" id="UP001166674">
    <property type="component" value="Unassembled WGS sequence"/>
</dbReference>
<dbReference type="SMART" id="SM00409">
    <property type="entry name" value="IG"/>
    <property type="match status" value="2"/>
</dbReference>
<feature type="domain" description="Ig-like" evidence="6">
    <location>
        <begin position="156"/>
        <end position="242"/>
    </location>
</feature>
<feature type="compositionally biased region" description="Polar residues" evidence="5">
    <location>
        <begin position="280"/>
        <end position="297"/>
    </location>
</feature>
<keyword evidence="4" id="KW-0393">Immunoglobulin domain</keyword>
<keyword evidence="8" id="KW-1185">Reference proteome</keyword>
<dbReference type="PANTHER" id="PTHR44337">
    <property type="entry name" value="CARCINOEMBRYONIC ANTIGEN-RELATED CELL ADHESION MOLECULE 8"/>
    <property type="match status" value="1"/>
</dbReference>
<evidence type="ECO:0000256" key="1">
    <source>
        <dbReference type="ARBA" id="ARBA00022729"/>
    </source>
</evidence>
<gene>
    <name evidence="7" type="ORF">SUZIE_192450</name>
</gene>
<evidence type="ECO:0000256" key="5">
    <source>
        <dbReference type="SAM" id="MobiDB-lite"/>
    </source>
</evidence>
<name>A0AA41T407_SCICA</name>
<dbReference type="InterPro" id="IPR003599">
    <property type="entry name" value="Ig_sub"/>
</dbReference>
<evidence type="ECO:0000256" key="3">
    <source>
        <dbReference type="ARBA" id="ARBA00023180"/>
    </source>
</evidence>
<dbReference type="SMART" id="SM00408">
    <property type="entry name" value="IGc2"/>
    <property type="match status" value="1"/>
</dbReference>
<sequence>MIISYRPPDSQLPGPLYSDLVTVTSRGYLAFRRCSLNDTGNYTVRVDTGNGTQRATGWLQILELGDPPSLSANTSSLVENLDSVAAECHTNASNIKWYRNTIPTSSSNRIRISPDGRTLVILRVSRHDRTLQCAIESFPEILQKSDTVSLTVAYGPDYVQLHTNLNVQDGALTAGIGSQVELECSCYSNPDAKYHWLHNGSLLSSEAKMSFSIVAWEQMGNYRCIAENPVAQLALYRDARIRPPRECGSPSQARPLPVFSPPRLFPGNATPRSRLPAESSLPQSRSEAASSDCSRLLTSEPGGPWGTMVADSY</sequence>
<dbReference type="InterPro" id="IPR052598">
    <property type="entry name" value="IgSF_CEA-related"/>
</dbReference>
<evidence type="ECO:0000259" key="6">
    <source>
        <dbReference type="PROSITE" id="PS50835"/>
    </source>
</evidence>
<evidence type="ECO:0000256" key="4">
    <source>
        <dbReference type="ARBA" id="ARBA00023319"/>
    </source>
</evidence>
<dbReference type="EMBL" id="JAATJV010414840">
    <property type="protein sequence ID" value="MBZ3887338.1"/>
    <property type="molecule type" value="Genomic_DNA"/>
</dbReference>
<evidence type="ECO:0000313" key="7">
    <source>
        <dbReference type="EMBL" id="MBZ3887338.1"/>
    </source>
</evidence>
<organism evidence="7 8">
    <name type="scientific">Sciurus carolinensis</name>
    <name type="common">Eastern gray squirrel</name>
    <dbReference type="NCBI Taxonomy" id="30640"/>
    <lineage>
        <taxon>Eukaryota</taxon>
        <taxon>Metazoa</taxon>
        <taxon>Chordata</taxon>
        <taxon>Craniata</taxon>
        <taxon>Vertebrata</taxon>
        <taxon>Euteleostomi</taxon>
        <taxon>Mammalia</taxon>
        <taxon>Eutheria</taxon>
        <taxon>Euarchontoglires</taxon>
        <taxon>Glires</taxon>
        <taxon>Rodentia</taxon>
        <taxon>Sciuromorpha</taxon>
        <taxon>Sciuridae</taxon>
        <taxon>Sciurinae</taxon>
        <taxon>Sciurini</taxon>
        <taxon>Sciurus</taxon>
    </lineage>
</organism>
<dbReference type="PROSITE" id="PS50835">
    <property type="entry name" value="IG_LIKE"/>
    <property type="match status" value="1"/>
</dbReference>
<keyword evidence="3" id="KW-0325">Glycoprotein</keyword>
<keyword evidence="1" id="KW-0732">Signal</keyword>
<dbReference type="InterPro" id="IPR036179">
    <property type="entry name" value="Ig-like_dom_sf"/>
</dbReference>
<dbReference type="AlphaFoldDB" id="A0AA41T407"/>
<dbReference type="PANTHER" id="PTHR44337:SF10">
    <property type="entry name" value="CARCINOEMBRYONIC ANTIGEN-RELATED CELL ADHESION MOLECULE 18"/>
    <property type="match status" value="1"/>
</dbReference>
<feature type="region of interest" description="Disordered" evidence="5">
    <location>
        <begin position="246"/>
        <end position="313"/>
    </location>
</feature>
<dbReference type="InterPro" id="IPR003598">
    <property type="entry name" value="Ig_sub2"/>
</dbReference>
<protein>
    <submittedName>
        <fullName evidence="7">Carcinoembryonic antigen-related cell adhesion molecule 18</fullName>
    </submittedName>
</protein>